<feature type="region of interest" description="Disordered" evidence="1">
    <location>
        <begin position="198"/>
        <end position="228"/>
    </location>
</feature>
<dbReference type="STRING" id="1121279.SAMN02745887_03392"/>
<dbReference type="EMBL" id="FPKR01000015">
    <property type="protein sequence ID" value="SFZ79136.1"/>
    <property type="molecule type" value="Genomic_DNA"/>
</dbReference>
<gene>
    <name evidence="2" type="ORF">SAMN02745887_03392</name>
</gene>
<evidence type="ECO:0000313" key="3">
    <source>
        <dbReference type="Proteomes" id="UP000186513"/>
    </source>
</evidence>
<feature type="compositionally biased region" description="Gly residues" evidence="1">
    <location>
        <begin position="210"/>
        <end position="228"/>
    </location>
</feature>
<dbReference type="RefSeq" id="WP_175545630.1">
    <property type="nucleotide sequence ID" value="NZ_FPKR01000015.1"/>
</dbReference>
<evidence type="ECO:0000256" key="1">
    <source>
        <dbReference type="SAM" id="MobiDB-lite"/>
    </source>
</evidence>
<evidence type="ECO:0000313" key="2">
    <source>
        <dbReference type="EMBL" id="SFZ79136.1"/>
    </source>
</evidence>
<dbReference type="InterPro" id="IPR017008">
    <property type="entry name" value="UCP032817-like"/>
</dbReference>
<dbReference type="Proteomes" id="UP000186513">
    <property type="component" value="Unassembled WGS sequence"/>
</dbReference>
<name>A0A1K2HQP4_9NEIS</name>
<organism evidence="2 3">
    <name type="scientific">Chitinimonas taiwanensis DSM 18899</name>
    <dbReference type="NCBI Taxonomy" id="1121279"/>
    <lineage>
        <taxon>Bacteria</taxon>
        <taxon>Pseudomonadati</taxon>
        <taxon>Pseudomonadota</taxon>
        <taxon>Betaproteobacteria</taxon>
        <taxon>Neisseriales</taxon>
        <taxon>Chitinibacteraceae</taxon>
        <taxon>Chitinimonas</taxon>
    </lineage>
</organism>
<accession>A0A1K2HQP4</accession>
<protein>
    <submittedName>
        <fullName evidence="2">Uncharacterized protein</fullName>
    </submittedName>
</protein>
<proteinExistence type="predicted"/>
<keyword evidence="3" id="KW-1185">Reference proteome</keyword>
<dbReference type="PIRSF" id="PIRSF032817">
    <property type="entry name" value="UCP032817"/>
    <property type="match status" value="1"/>
</dbReference>
<sequence length="228" mass="24789">MPILLILFALLVLLVANWFLRRYQRLQRDAFIRHYSFPYGLFERLRKQHPQLSLKDCQLVANGLRQFFLAHLHSGQQFVSMPSQVADDLWHEFILYTRNYQAFCQQAFGRFFHHTPAAIMGSSAASDAGLQRCWREVCQEEHINPRAPTRLPLLFALDSKLQIVNGYRYVPDCSGVQRSTDGSSAVHCGGALGSCGGGDGGSDGSSSDSDGGGGDGGGCGGGCGGGGD</sequence>
<dbReference type="AlphaFoldDB" id="A0A1K2HQP4"/>
<reference evidence="2 3" key="1">
    <citation type="submission" date="2016-11" db="EMBL/GenBank/DDBJ databases">
        <authorList>
            <person name="Jaros S."/>
            <person name="Januszkiewicz K."/>
            <person name="Wedrychowicz H."/>
        </authorList>
    </citation>
    <scope>NUCLEOTIDE SEQUENCE [LARGE SCALE GENOMIC DNA]</scope>
    <source>
        <strain evidence="2 3">DSM 18899</strain>
    </source>
</reference>